<dbReference type="Pfam" id="PF19549">
    <property type="entry name" value="DUF6072"/>
    <property type="match status" value="1"/>
</dbReference>
<dbReference type="InterPro" id="IPR045718">
    <property type="entry name" value="DUF6072"/>
</dbReference>
<reference evidence="2" key="1">
    <citation type="submission" date="2022-11" db="EMBL/GenBank/DDBJ databases">
        <title>Minimal conservation of predation-associated metabolite biosynthetic gene clusters underscores biosynthetic potential of Myxococcota including descriptions for ten novel species: Archangium lansinium sp. nov., Myxococcus landrumus sp. nov., Nannocystis bai.</title>
        <authorList>
            <person name="Ahearne A."/>
            <person name="Stevens C."/>
            <person name="Dowd S."/>
        </authorList>
    </citation>
    <scope>NUCLEOTIDE SEQUENCE</scope>
    <source>
        <strain evidence="2">Fl3</strain>
    </source>
</reference>
<keyword evidence="3" id="KW-1185">Reference proteome</keyword>
<feature type="region of interest" description="Disordered" evidence="1">
    <location>
        <begin position="73"/>
        <end position="100"/>
    </location>
</feature>
<evidence type="ECO:0000256" key="1">
    <source>
        <dbReference type="SAM" id="MobiDB-lite"/>
    </source>
</evidence>
<dbReference type="Proteomes" id="UP001164459">
    <property type="component" value="Chromosome"/>
</dbReference>
<evidence type="ECO:0000313" key="2">
    <source>
        <dbReference type="EMBL" id="WAS96622.1"/>
    </source>
</evidence>
<dbReference type="EMBL" id="CP114040">
    <property type="protein sequence ID" value="WAS96622.1"/>
    <property type="molecule type" value="Genomic_DNA"/>
</dbReference>
<proteinExistence type="predicted"/>
<evidence type="ECO:0000313" key="3">
    <source>
        <dbReference type="Proteomes" id="UP001164459"/>
    </source>
</evidence>
<organism evidence="2 3">
    <name type="scientific">Nannocystis punicea</name>
    <dbReference type="NCBI Taxonomy" id="2995304"/>
    <lineage>
        <taxon>Bacteria</taxon>
        <taxon>Pseudomonadati</taxon>
        <taxon>Myxococcota</taxon>
        <taxon>Polyangia</taxon>
        <taxon>Nannocystales</taxon>
        <taxon>Nannocystaceae</taxon>
        <taxon>Nannocystis</taxon>
    </lineage>
</organism>
<name>A0ABY7HBI7_9BACT</name>
<accession>A0ABY7HBI7</accession>
<sequence>MQNSKTTDNAVKLLGEALVPGASLMMDGKILSGGLHTIVGVWAKMALGPAGLAVVLANSYAQSTTGKGLLKQFKSDAPKGEAPKAEAPKAEAPKAEAAKN</sequence>
<protein>
    <submittedName>
        <fullName evidence="2">Uncharacterized protein</fullName>
    </submittedName>
</protein>
<gene>
    <name evidence="2" type="ORF">O0S08_10740</name>
</gene>
<dbReference type="RefSeq" id="WP_269038988.1">
    <property type="nucleotide sequence ID" value="NZ_CP114040.1"/>
</dbReference>